<evidence type="ECO:0000313" key="2">
    <source>
        <dbReference type="EMBL" id="TXJ53455.1"/>
    </source>
</evidence>
<organism evidence="2 3">
    <name type="scientific">Brachyspira aalborgi</name>
    <dbReference type="NCBI Taxonomy" id="29522"/>
    <lineage>
        <taxon>Bacteria</taxon>
        <taxon>Pseudomonadati</taxon>
        <taxon>Spirochaetota</taxon>
        <taxon>Spirochaetia</taxon>
        <taxon>Brachyspirales</taxon>
        <taxon>Brachyspiraceae</taxon>
        <taxon>Brachyspira</taxon>
    </lineage>
</organism>
<dbReference type="EMBL" id="SAYI01000023">
    <property type="protein sequence ID" value="TXJ53455.1"/>
    <property type="molecule type" value="Genomic_DNA"/>
</dbReference>
<sequence>MTEEQKKKIEEIINSYEEKYNKDFEEALTNISNAPEILNVTINDVKEIKNYIPMLLFWYDKSDLKWNIVSPLHLEPTPQDKARAKFLELLAKTKDKTVENIIDLTIDLSEVFGNGITKEEAKKLLFNKKATKMYGIFSYLNIFTEATEEFIKIMKNYEKGYFEYKNYEEEICSIKNIGEAIANYFDGKENNNNENEEKNKNFNKENKINNVVENTAKEKIMTEEQKKKCEEIINSYKTKLGDIDIGLLMNPFSIIPLIHHQHRYDVKSMTISLAKVFNKDITEKEAEKIISDLREDYLKENPKDKKYKDFESMSWAIVDKLDDELILNLLILGKTGTGKSSLVNALVGEEVAKVGDAEPETEDIYPYSAEIDGKKIIIHDSWGMEVGKEDIWDDIINKKLKEKGIDKDIKDWFHSVTYCIQAGGNRIEDFDAKIITKFIKDKYNVIVALTKAEQMGKEDREKFTEKIKERIKKEIEKEDAKNDININDIIVVSVSASPKKLDYMTEAPKPYGLEEYKAAILISWREIFINRIPVHIVKKLKEDIENAKSNAPRKGKDKELSNKIQEYFSNILNANTQKYVRESIEKYYKITADILASSKNINLSNKKLDLNFYSEFDNDGTIEFLAEMFRDFGDLDFGWRIKLILLAPLAAIPMGILEFGIVRPLEFLLHIMEKGDKIEKFINDVSEEYTKKIGEEEFESEIRKIIINALNEIDKKIIKLN</sequence>
<feature type="domain" description="G" evidence="1">
    <location>
        <begin position="330"/>
        <end position="451"/>
    </location>
</feature>
<dbReference type="GO" id="GO:0005525">
    <property type="term" value="F:GTP binding"/>
    <property type="evidence" value="ECO:0007669"/>
    <property type="project" value="InterPro"/>
</dbReference>
<dbReference type="Proteomes" id="UP000322327">
    <property type="component" value="Unassembled WGS sequence"/>
</dbReference>
<dbReference type="InterPro" id="IPR006073">
    <property type="entry name" value="GTP-bd"/>
</dbReference>
<gene>
    <name evidence="2" type="ORF">EPJ76_12160</name>
</gene>
<protein>
    <recommendedName>
        <fullName evidence="1">G domain-containing protein</fullName>
    </recommendedName>
</protein>
<dbReference type="Gene3D" id="3.40.50.300">
    <property type="entry name" value="P-loop containing nucleotide triphosphate hydrolases"/>
    <property type="match status" value="1"/>
</dbReference>
<comment type="caution">
    <text evidence="2">The sequence shown here is derived from an EMBL/GenBank/DDBJ whole genome shotgun (WGS) entry which is preliminary data.</text>
</comment>
<dbReference type="InterPro" id="IPR027417">
    <property type="entry name" value="P-loop_NTPase"/>
</dbReference>
<evidence type="ECO:0000259" key="1">
    <source>
        <dbReference type="Pfam" id="PF01926"/>
    </source>
</evidence>
<dbReference type="PANTHER" id="PTHR43834:SF6">
    <property type="entry name" value="GTPASE DER"/>
    <property type="match status" value="1"/>
</dbReference>
<dbReference type="SUPFAM" id="SSF52540">
    <property type="entry name" value="P-loop containing nucleoside triphosphate hydrolases"/>
    <property type="match status" value="1"/>
</dbReference>
<accession>A0A5C8FVF0</accession>
<dbReference type="Pfam" id="PF01926">
    <property type="entry name" value="MMR_HSR1"/>
    <property type="match status" value="1"/>
</dbReference>
<dbReference type="PANTHER" id="PTHR43834">
    <property type="entry name" value="GTPASE DER"/>
    <property type="match status" value="1"/>
</dbReference>
<name>A0A5C8FVF0_9SPIR</name>
<evidence type="ECO:0000313" key="3">
    <source>
        <dbReference type="Proteomes" id="UP000322327"/>
    </source>
</evidence>
<proteinExistence type="predicted"/>
<reference evidence="2 3" key="1">
    <citation type="journal article" date="1992" name="Lakartidningen">
        <title>[Penicillin V and not amoxicillin is the first choice preparation in acute otitis].</title>
        <authorList>
            <person name="Kamme C."/>
            <person name="Lundgren K."/>
            <person name="Prellner K."/>
        </authorList>
    </citation>
    <scope>NUCLEOTIDE SEQUENCE [LARGE SCALE GENOMIC DNA]</scope>
    <source>
        <strain evidence="2 3">PC3053II</strain>
    </source>
</reference>
<dbReference type="RefSeq" id="WP_147532129.1">
    <property type="nucleotide sequence ID" value="NZ_SAYI01000023.1"/>
</dbReference>
<dbReference type="AlphaFoldDB" id="A0A5C8FVF0"/>